<evidence type="ECO:0000313" key="4">
    <source>
        <dbReference type="Proteomes" id="UP001589783"/>
    </source>
</evidence>
<accession>A0ABV6H993</accession>
<keyword evidence="1" id="KW-0175">Coiled coil</keyword>
<dbReference type="RefSeq" id="WP_382362377.1">
    <property type="nucleotide sequence ID" value="NZ_JBHLWV010000016.1"/>
</dbReference>
<evidence type="ECO:0000259" key="2">
    <source>
        <dbReference type="Pfam" id="PF12728"/>
    </source>
</evidence>
<dbReference type="Proteomes" id="UP001589783">
    <property type="component" value="Unassembled WGS sequence"/>
</dbReference>
<organism evidence="3 4">
    <name type="scientific">Gordonia phosphorivorans</name>
    <dbReference type="NCBI Taxonomy" id="1056982"/>
    <lineage>
        <taxon>Bacteria</taxon>
        <taxon>Bacillati</taxon>
        <taxon>Actinomycetota</taxon>
        <taxon>Actinomycetes</taxon>
        <taxon>Mycobacteriales</taxon>
        <taxon>Gordoniaceae</taxon>
        <taxon>Gordonia</taxon>
    </lineage>
</organism>
<feature type="domain" description="Helix-turn-helix" evidence="2">
    <location>
        <begin position="8"/>
        <end position="56"/>
    </location>
</feature>
<dbReference type="InterPro" id="IPR041657">
    <property type="entry name" value="HTH_17"/>
</dbReference>
<feature type="coiled-coil region" evidence="1">
    <location>
        <begin position="69"/>
        <end position="96"/>
    </location>
</feature>
<keyword evidence="4" id="KW-1185">Reference proteome</keyword>
<name>A0ABV6H993_9ACTN</name>
<comment type="caution">
    <text evidence="3">The sequence shown here is derived from an EMBL/GenBank/DDBJ whole genome shotgun (WGS) entry which is preliminary data.</text>
</comment>
<dbReference type="EMBL" id="JBHLWV010000016">
    <property type="protein sequence ID" value="MFC0314518.1"/>
    <property type="molecule type" value="Genomic_DNA"/>
</dbReference>
<proteinExistence type="predicted"/>
<gene>
    <name evidence="3" type="ORF">ACFFJD_06595</name>
</gene>
<dbReference type="Pfam" id="PF12728">
    <property type="entry name" value="HTH_17"/>
    <property type="match status" value="1"/>
</dbReference>
<sequence length="101" mass="10927">MPNVGNALTAVEAAELLGVSRRSVIHAIKSGKLASVTKLPGKTGPFLLDREEVERYGVVLADSPVHRRKQEALETERALRAELEQVRAERDALLAKSGRGA</sequence>
<evidence type="ECO:0000256" key="1">
    <source>
        <dbReference type="SAM" id="Coils"/>
    </source>
</evidence>
<reference evidence="3 4" key="1">
    <citation type="submission" date="2024-09" db="EMBL/GenBank/DDBJ databases">
        <authorList>
            <person name="Sun Q."/>
            <person name="Mori K."/>
        </authorList>
    </citation>
    <scope>NUCLEOTIDE SEQUENCE [LARGE SCALE GENOMIC DNA]</scope>
    <source>
        <strain evidence="3 4">CCM 7957</strain>
    </source>
</reference>
<evidence type="ECO:0000313" key="3">
    <source>
        <dbReference type="EMBL" id="MFC0314518.1"/>
    </source>
</evidence>
<protein>
    <submittedName>
        <fullName evidence="3">Helix-turn-helix domain-containing protein</fullName>
    </submittedName>
</protein>